<reference evidence="4 5" key="1">
    <citation type="submission" date="2019-06" db="EMBL/GenBank/DDBJ databases">
        <title>A novel bacterium of genus Marinomonas, isolated from coastal sand.</title>
        <authorList>
            <person name="Huang H."/>
            <person name="Mo K."/>
            <person name="Hu Y."/>
        </authorList>
    </citation>
    <scope>NUCLEOTIDE SEQUENCE [LARGE SCALE GENOMIC DNA]</scope>
    <source>
        <strain evidence="4 5">HB171799</strain>
    </source>
</reference>
<feature type="binding site" evidence="2">
    <location>
        <position position="91"/>
    </location>
    <ligand>
        <name>Mn(2+)</name>
        <dbReference type="ChEBI" id="CHEBI:29035"/>
        <label>2</label>
    </ligand>
</feature>
<dbReference type="Gene3D" id="3.40.630.10">
    <property type="entry name" value="Zn peptidases"/>
    <property type="match status" value="1"/>
</dbReference>
<evidence type="ECO:0000313" key="4">
    <source>
        <dbReference type="EMBL" id="TPE48592.1"/>
    </source>
</evidence>
<comment type="caution">
    <text evidence="4">The sequence shown here is derived from an EMBL/GenBank/DDBJ whole genome shotgun (WGS) entry which is preliminary data.</text>
</comment>
<dbReference type="InterPro" id="IPR036264">
    <property type="entry name" value="Bact_exopeptidase_dim_dom"/>
</dbReference>
<evidence type="ECO:0000256" key="2">
    <source>
        <dbReference type="PIRSR" id="PIRSR005962-1"/>
    </source>
</evidence>
<dbReference type="PIRSF" id="PIRSF005962">
    <property type="entry name" value="Pept_M20D_amidohydro"/>
    <property type="match status" value="1"/>
</dbReference>
<dbReference type="PANTHER" id="PTHR11014:SF63">
    <property type="entry name" value="METALLOPEPTIDASE, PUTATIVE (AFU_ORTHOLOGUE AFUA_6G09600)-RELATED"/>
    <property type="match status" value="1"/>
</dbReference>
<dbReference type="Pfam" id="PF01546">
    <property type="entry name" value="Peptidase_M20"/>
    <property type="match status" value="1"/>
</dbReference>
<feature type="binding site" evidence="2">
    <location>
        <position position="157"/>
    </location>
    <ligand>
        <name>Mn(2+)</name>
        <dbReference type="ChEBI" id="CHEBI:29035"/>
        <label>2</label>
    </ligand>
</feature>
<organism evidence="4 5">
    <name type="scientific">Maribrevibacterium harenarium</name>
    <dbReference type="NCBI Taxonomy" id="2589817"/>
    <lineage>
        <taxon>Bacteria</taxon>
        <taxon>Pseudomonadati</taxon>
        <taxon>Pseudomonadota</taxon>
        <taxon>Gammaproteobacteria</taxon>
        <taxon>Oceanospirillales</taxon>
        <taxon>Oceanospirillaceae</taxon>
        <taxon>Maribrevibacterium</taxon>
    </lineage>
</organism>
<name>A0A501WIJ9_9GAMM</name>
<dbReference type="GO" id="GO:0050118">
    <property type="term" value="F:N-acetyldiaminopimelate deacetylase activity"/>
    <property type="evidence" value="ECO:0007669"/>
    <property type="project" value="UniProtKB-ARBA"/>
</dbReference>
<comment type="cofactor">
    <cofactor evidence="2">
        <name>Mn(2+)</name>
        <dbReference type="ChEBI" id="CHEBI:29035"/>
    </cofactor>
    <text evidence="2">The Mn(2+) ion enhances activity.</text>
</comment>
<dbReference type="EMBL" id="VFRR01000031">
    <property type="protein sequence ID" value="TPE48592.1"/>
    <property type="molecule type" value="Genomic_DNA"/>
</dbReference>
<feature type="binding site" evidence="2">
    <location>
        <position position="129"/>
    </location>
    <ligand>
        <name>Mn(2+)</name>
        <dbReference type="ChEBI" id="CHEBI:29035"/>
        <label>2</label>
    </ligand>
</feature>
<protein>
    <submittedName>
        <fullName evidence="4">Amidohydrolase</fullName>
    </submittedName>
</protein>
<accession>A0A501WIJ9</accession>
<feature type="binding site" evidence="2">
    <location>
        <position position="362"/>
    </location>
    <ligand>
        <name>Mn(2+)</name>
        <dbReference type="ChEBI" id="CHEBI:29035"/>
        <label>2</label>
    </ligand>
</feature>
<keyword evidence="2" id="KW-0464">Manganese</keyword>
<dbReference type="SUPFAM" id="SSF55031">
    <property type="entry name" value="Bacterial exopeptidase dimerisation domain"/>
    <property type="match status" value="1"/>
</dbReference>
<dbReference type="SUPFAM" id="SSF53187">
    <property type="entry name" value="Zn-dependent exopeptidases"/>
    <property type="match status" value="1"/>
</dbReference>
<feature type="domain" description="Peptidase M20 dimerisation" evidence="3">
    <location>
        <begin position="180"/>
        <end position="275"/>
    </location>
</feature>
<evidence type="ECO:0000259" key="3">
    <source>
        <dbReference type="Pfam" id="PF07687"/>
    </source>
</evidence>
<proteinExistence type="predicted"/>
<dbReference type="GO" id="GO:0019877">
    <property type="term" value="P:diaminopimelate biosynthetic process"/>
    <property type="evidence" value="ECO:0007669"/>
    <property type="project" value="UniProtKB-ARBA"/>
</dbReference>
<keyword evidence="2" id="KW-0479">Metal-binding</keyword>
<dbReference type="FunFam" id="3.30.70.360:FF:000001">
    <property type="entry name" value="N-acetyldiaminopimelate deacetylase"/>
    <property type="match status" value="1"/>
</dbReference>
<dbReference type="AlphaFoldDB" id="A0A501WIJ9"/>
<dbReference type="PANTHER" id="PTHR11014">
    <property type="entry name" value="PEPTIDASE M20 FAMILY MEMBER"/>
    <property type="match status" value="1"/>
</dbReference>
<sequence>MKTLRHDIHQHPELGFEEFKTSMLVAELLVGWGFTVTKGIGGTGVVGQLTFGDGTGPKLGIRADMDALPITEATGLPWASQYPGRMHACGHDGHTAILLGAADVLAKYRDALECPLNGTLNLIFQPAEEVGGGGGAQRMIEDGLFDRFPCDAIFGLHNMPGTPVGHCFVRSGPFMCSSDKVKVRIQGKGGHGAMPHLATDPTVVAASILLGLQTIISRNLDPFHTGVVSVGRLHSGESYNIIPECCELELSVRALQPSARNTLKQRLTDLIQHQALAFDCQVDLQYENGYPVLVNAEQPTAALVEVAQEVFGFDNVDDDGQPISGSEDFAYMLQQVPGCYIMIGNGDNGHAEGRHLGPCSVHNPHYDFNDENLPLGAKLWVSLALKFLSDHQNN</sequence>
<dbReference type="InterPro" id="IPR002933">
    <property type="entry name" value="Peptidase_M20"/>
</dbReference>
<dbReference type="InterPro" id="IPR011650">
    <property type="entry name" value="Peptidase_M20_dimer"/>
</dbReference>
<evidence type="ECO:0000313" key="5">
    <source>
        <dbReference type="Proteomes" id="UP000315901"/>
    </source>
</evidence>
<keyword evidence="1 4" id="KW-0378">Hydrolase</keyword>
<keyword evidence="5" id="KW-1185">Reference proteome</keyword>
<dbReference type="Proteomes" id="UP000315901">
    <property type="component" value="Unassembled WGS sequence"/>
</dbReference>
<dbReference type="OrthoDB" id="9777385at2"/>
<dbReference type="NCBIfam" id="TIGR01891">
    <property type="entry name" value="amidohydrolases"/>
    <property type="match status" value="1"/>
</dbReference>
<gene>
    <name evidence="4" type="ORF">FJM67_13145</name>
</gene>
<dbReference type="InterPro" id="IPR017439">
    <property type="entry name" value="Amidohydrolase"/>
</dbReference>
<dbReference type="Pfam" id="PF07687">
    <property type="entry name" value="M20_dimer"/>
    <property type="match status" value="1"/>
</dbReference>
<dbReference type="Gene3D" id="3.30.70.360">
    <property type="match status" value="1"/>
</dbReference>
<dbReference type="CDD" id="cd05666">
    <property type="entry name" value="M20_Acy1-like"/>
    <property type="match status" value="1"/>
</dbReference>
<evidence type="ECO:0000256" key="1">
    <source>
        <dbReference type="ARBA" id="ARBA00022801"/>
    </source>
</evidence>
<dbReference type="GO" id="GO:0046872">
    <property type="term" value="F:metal ion binding"/>
    <property type="evidence" value="ECO:0007669"/>
    <property type="project" value="UniProtKB-KW"/>
</dbReference>
<feature type="binding site" evidence="2">
    <location>
        <position position="89"/>
    </location>
    <ligand>
        <name>Mn(2+)</name>
        <dbReference type="ChEBI" id="CHEBI:29035"/>
        <label>2</label>
    </ligand>
</feature>